<feature type="chain" id="PRO_5046929164" description="Serine protease" evidence="1">
    <location>
        <begin position="32"/>
        <end position="300"/>
    </location>
</feature>
<dbReference type="SUPFAM" id="SSF50494">
    <property type="entry name" value="Trypsin-like serine proteases"/>
    <property type="match status" value="1"/>
</dbReference>
<feature type="signal peptide" evidence="1">
    <location>
        <begin position="1"/>
        <end position="31"/>
    </location>
</feature>
<accession>A0ABP3SEG9</accession>
<comment type="caution">
    <text evidence="2">The sequence shown here is derived from an EMBL/GenBank/DDBJ whole genome shotgun (WGS) entry which is preliminary data.</text>
</comment>
<keyword evidence="1" id="KW-0732">Signal</keyword>
<protein>
    <recommendedName>
        <fullName evidence="4">Serine protease</fullName>
    </recommendedName>
</protein>
<reference evidence="3" key="1">
    <citation type="journal article" date="2019" name="Int. J. Syst. Evol. Microbiol.">
        <title>The Global Catalogue of Microorganisms (GCM) 10K type strain sequencing project: providing services to taxonomists for standard genome sequencing and annotation.</title>
        <authorList>
            <consortium name="The Broad Institute Genomics Platform"/>
            <consortium name="The Broad Institute Genome Sequencing Center for Infectious Disease"/>
            <person name="Wu L."/>
            <person name="Ma J."/>
        </authorList>
    </citation>
    <scope>NUCLEOTIDE SEQUENCE [LARGE SCALE GENOMIC DNA]</scope>
    <source>
        <strain evidence="3">JCM 10671</strain>
    </source>
</reference>
<organism evidence="2 3">
    <name type="scientific">Sporichthya brevicatena</name>
    <dbReference type="NCBI Taxonomy" id="171442"/>
    <lineage>
        <taxon>Bacteria</taxon>
        <taxon>Bacillati</taxon>
        <taxon>Actinomycetota</taxon>
        <taxon>Actinomycetes</taxon>
        <taxon>Sporichthyales</taxon>
        <taxon>Sporichthyaceae</taxon>
        <taxon>Sporichthya</taxon>
    </lineage>
</organism>
<evidence type="ECO:0000313" key="3">
    <source>
        <dbReference type="Proteomes" id="UP001500957"/>
    </source>
</evidence>
<evidence type="ECO:0000256" key="1">
    <source>
        <dbReference type="SAM" id="SignalP"/>
    </source>
</evidence>
<evidence type="ECO:0008006" key="4">
    <source>
        <dbReference type="Google" id="ProtNLM"/>
    </source>
</evidence>
<evidence type="ECO:0000313" key="2">
    <source>
        <dbReference type="EMBL" id="GAA0635387.1"/>
    </source>
</evidence>
<dbReference type="Proteomes" id="UP001500957">
    <property type="component" value="Unassembled WGS sequence"/>
</dbReference>
<sequence>MTFRTHVLSTCAAAGSAVVLAGALSISPALASDKPAEQPAAGAALFDTDGTWAPAATASVHPGVMTQTEGAGQCTANFVYTAGSKTFLGQAAHCSGTGEATETDGCQAESLPLGTPVKILGSDVVGKMVYNSWISMQRSGEKDENACAFNDLALIEIPNDALGKVNPSVPVFGGPVGVNTTGTSNGEKVVSYGNSSLRQGLSVVSPKTGTSFGTVGDGWSHTVYTLTPGVPGDSGSAFLDSNGYALGDLSTLSFAPMPLSNQVSDLAHELDWARAHDSKLSDLRVVAGTEAFLPGALPVG</sequence>
<keyword evidence="3" id="KW-1185">Reference proteome</keyword>
<dbReference type="InterPro" id="IPR009003">
    <property type="entry name" value="Peptidase_S1_PA"/>
</dbReference>
<proteinExistence type="predicted"/>
<gene>
    <name evidence="2" type="ORF">GCM10009547_44470</name>
</gene>
<name>A0ABP3SEG9_9ACTN</name>
<dbReference type="RefSeq" id="WP_344608946.1">
    <property type="nucleotide sequence ID" value="NZ_BAAAHE010000048.1"/>
</dbReference>
<dbReference type="EMBL" id="BAAAHE010000048">
    <property type="protein sequence ID" value="GAA0635387.1"/>
    <property type="molecule type" value="Genomic_DNA"/>
</dbReference>